<organism evidence="2 3">
    <name type="scientific">Cricetulus griseus</name>
    <name type="common">Chinese hamster</name>
    <name type="synonym">Cricetulus barabensis griseus</name>
    <dbReference type="NCBI Taxonomy" id="10029"/>
    <lineage>
        <taxon>Eukaryota</taxon>
        <taxon>Metazoa</taxon>
        <taxon>Chordata</taxon>
        <taxon>Craniata</taxon>
        <taxon>Vertebrata</taxon>
        <taxon>Euteleostomi</taxon>
        <taxon>Mammalia</taxon>
        <taxon>Eutheria</taxon>
        <taxon>Euarchontoglires</taxon>
        <taxon>Glires</taxon>
        <taxon>Rodentia</taxon>
        <taxon>Myomorpha</taxon>
        <taxon>Muroidea</taxon>
        <taxon>Cricetidae</taxon>
        <taxon>Cricetinae</taxon>
        <taxon>Cricetulus</taxon>
    </lineage>
</organism>
<feature type="transmembrane region" description="Helical" evidence="1">
    <location>
        <begin position="44"/>
        <end position="66"/>
    </location>
</feature>
<dbReference type="AlphaFoldDB" id="G3I9C3"/>
<dbReference type="EMBL" id="JH001590">
    <property type="protein sequence ID" value="EGW14424.1"/>
    <property type="molecule type" value="Genomic_DNA"/>
</dbReference>
<proteinExistence type="predicted"/>
<protein>
    <submittedName>
        <fullName evidence="2">Uncharacterized protein</fullName>
    </submittedName>
</protein>
<keyword evidence="1" id="KW-1133">Transmembrane helix</keyword>
<evidence type="ECO:0000313" key="3">
    <source>
        <dbReference type="Proteomes" id="UP000001075"/>
    </source>
</evidence>
<name>G3I9C3_CRIGR</name>
<evidence type="ECO:0000313" key="2">
    <source>
        <dbReference type="EMBL" id="EGW14424.1"/>
    </source>
</evidence>
<keyword evidence="1" id="KW-0812">Transmembrane</keyword>
<dbReference type="Proteomes" id="UP000001075">
    <property type="component" value="Unassembled WGS sequence"/>
</dbReference>
<sequence length="82" mass="9494">MLISAFNKHLSDINIKYFTNTATDILQQNFLYYFGAYNTDPNGIRIASIMTVDFVILVFHSLVRVYKISQRMTQRATAHFSP</sequence>
<reference evidence="3" key="1">
    <citation type="journal article" date="2011" name="Nat. Biotechnol.">
        <title>The genomic sequence of the Chinese hamster ovary (CHO)-K1 cell line.</title>
        <authorList>
            <person name="Xu X."/>
            <person name="Nagarajan H."/>
            <person name="Lewis N.E."/>
            <person name="Pan S."/>
            <person name="Cai Z."/>
            <person name="Liu X."/>
            <person name="Chen W."/>
            <person name="Xie M."/>
            <person name="Wang W."/>
            <person name="Hammond S."/>
            <person name="Andersen M.R."/>
            <person name="Neff N."/>
            <person name="Passarelli B."/>
            <person name="Koh W."/>
            <person name="Fan H.C."/>
            <person name="Wang J."/>
            <person name="Gui Y."/>
            <person name="Lee K.H."/>
            <person name="Betenbaugh M.J."/>
            <person name="Quake S.R."/>
            <person name="Famili I."/>
            <person name="Palsson B.O."/>
            <person name="Wang J."/>
        </authorList>
    </citation>
    <scope>NUCLEOTIDE SEQUENCE [LARGE SCALE GENOMIC DNA]</scope>
    <source>
        <strain evidence="3">CHO K1 cell line</strain>
    </source>
</reference>
<evidence type="ECO:0000256" key="1">
    <source>
        <dbReference type="SAM" id="Phobius"/>
    </source>
</evidence>
<accession>G3I9C3</accession>
<keyword evidence="1" id="KW-0472">Membrane</keyword>
<dbReference type="InParanoid" id="G3I9C3"/>
<gene>
    <name evidence="2" type="ORF">I79_020160</name>
</gene>